<evidence type="ECO:0000313" key="3">
    <source>
        <dbReference type="Proteomes" id="UP000018467"/>
    </source>
</evidence>
<protein>
    <submittedName>
        <fullName evidence="2">Coiled-coil domain-containing protein 106-like</fullName>
    </submittedName>
</protein>
<feature type="compositionally biased region" description="Low complexity" evidence="1">
    <location>
        <begin position="102"/>
        <end position="112"/>
    </location>
</feature>
<dbReference type="InterPro" id="IPR031591">
    <property type="entry name" value="CCDC106"/>
</dbReference>
<dbReference type="PANTHER" id="PTHR16477">
    <property type="entry name" value="COILED-COIL DOMAIN-CONTAINING PROTEIN 106"/>
    <property type="match status" value="1"/>
</dbReference>
<feature type="region of interest" description="Disordered" evidence="1">
    <location>
        <begin position="66"/>
        <end position="135"/>
    </location>
</feature>
<reference evidence="3" key="1">
    <citation type="submission" date="2013-03" db="EMBL/GenBank/DDBJ databases">
        <authorList>
            <person name="Jeffery W."/>
            <person name="Warren W."/>
            <person name="Wilson R.K."/>
        </authorList>
    </citation>
    <scope>NUCLEOTIDE SEQUENCE</scope>
    <source>
        <strain evidence="3">female</strain>
    </source>
</reference>
<feature type="compositionally biased region" description="Basic residues" evidence="1">
    <location>
        <begin position="113"/>
        <end position="131"/>
    </location>
</feature>
<dbReference type="InParanoid" id="A0A3B1JHN1"/>
<dbReference type="GeneTree" id="ENSGT00390000013183"/>
<reference evidence="2" key="4">
    <citation type="submission" date="2025-09" db="UniProtKB">
        <authorList>
            <consortium name="Ensembl"/>
        </authorList>
    </citation>
    <scope>IDENTIFICATION</scope>
</reference>
<evidence type="ECO:0000256" key="1">
    <source>
        <dbReference type="SAM" id="MobiDB-lite"/>
    </source>
</evidence>
<dbReference type="Bgee" id="ENSAMXG00000031055">
    <property type="expression patterns" value="Expressed in zone of skin and 7 other cell types or tissues"/>
</dbReference>
<reference evidence="3" key="2">
    <citation type="journal article" date="2014" name="Nat. Commun.">
        <title>The cavefish genome reveals candidate genes for eye loss.</title>
        <authorList>
            <person name="McGaugh S.E."/>
            <person name="Gross J.B."/>
            <person name="Aken B."/>
            <person name="Blin M."/>
            <person name="Borowsky R."/>
            <person name="Chalopin D."/>
            <person name="Hinaux H."/>
            <person name="Jeffery W.R."/>
            <person name="Keene A."/>
            <person name="Ma L."/>
            <person name="Minx P."/>
            <person name="Murphy D."/>
            <person name="O'Quin K.E."/>
            <person name="Retaux S."/>
            <person name="Rohner N."/>
            <person name="Searle S.M."/>
            <person name="Stahl B.A."/>
            <person name="Tabin C."/>
            <person name="Volff J.N."/>
            <person name="Yoshizawa M."/>
            <person name="Warren W.C."/>
        </authorList>
    </citation>
    <scope>NUCLEOTIDE SEQUENCE [LARGE SCALE GENOMIC DNA]</scope>
    <source>
        <strain evidence="3">female</strain>
    </source>
</reference>
<sequence>MPNTRRGRRRAQDKQQGDAEGEIVEVSPSAPVTPRLNVAPTAAAMVEKLKEENRLLKEERDFLREQLKDTLSSKQTVSGAKRKLGARKDDEDYSSDTEDSSTSDSSDSSASSKSRKRKLKRKPKSRKHKGWKEKDDFARRVQTPLEVLQRYKTILRSFQRTKSVSRSCERSNIDRNTIALTAIIAELQIVATPELQIPEFQGGTLQQYAQRCKEYLDSNPNLALKIEEMKKKHSLLPIKYKFRKADN</sequence>
<dbReference type="GO" id="GO:0005654">
    <property type="term" value="C:nucleoplasm"/>
    <property type="evidence" value="ECO:0007669"/>
    <property type="project" value="TreeGrafter"/>
</dbReference>
<proteinExistence type="predicted"/>
<evidence type="ECO:0000313" key="2">
    <source>
        <dbReference type="Ensembl" id="ENSAMXP00000041932.1"/>
    </source>
</evidence>
<dbReference type="PANTHER" id="PTHR16477:SF5">
    <property type="entry name" value="COILED-COIL DOMAIN-CONTAINING PROTEIN 106-RELATED"/>
    <property type="match status" value="1"/>
</dbReference>
<feature type="compositionally biased region" description="Polar residues" evidence="1">
    <location>
        <begin position="69"/>
        <end position="78"/>
    </location>
</feature>
<dbReference type="Proteomes" id="UP000018467">
    <property type="component" value="Unassembled WGS sequence"/>
</dbReference>
<name>A0A3B1JHN1_ASTMX</name>
<dbReference type="AlphaFoldDB" id="A0A3B1JHN1"/>
<feature type="region of interest" description="Disordered" evidence="1">
    <location>
        <begin position="1"/>
        <end position="38"/>
    </location>
</feature>
<keyword evidence="3" id="KW-1185">Reference proteome</keyword>
<dbReference type="Ensembl" id="ENSAMXT00000042258.1">
    <property type="protein sequence ID" value="ENSAMXP00000041932.1"/>
    <property type="gene ID" value="ENSAMXG00000031055.1"/>
</dbReference>
<accession>A0A3B1JHN1</accession>
<feature type="compositionally biased region" description="Acidic residues" evidence="1">
    <location>
        <begin position="91"/>
        <end position="101"/>
    </location>
</feature>
<organism evidence="2 3">
    <name type="scientific">Astyanax mexicanus</name>
    <name type="common">Blind cave fish</name>
    <name type="synonym">Astyanax fasciatus mexicanus</name>
    <dbReference type="NCBI Taxonomy" id="7994"/>
    <lineage>
        <taxon>Eukaryota</taxon>
        <taxon>Metazoa</taxon>
        <taxon>Chordata</taxon>
        <taxon>Craniata</taxon>
        <taxon>Vertebrata</taxon>
        <taxon>Euteleostomi</taxon>
        <taxon>Actinopterygii</taxon>
        <taxon>Neopterygii</taxon>
        <taxon>Teleostei</taxon>
        <taxon>Ostariophysi</taxon>
        <taxon>Characiformes</taxon>
        <taxon>Characoidei</taxon>
        <taxon>Acestrorhamphidae</taxon>
        <taxon>Acestrorhamphinae</taxon>
        <taxon>Astyanax</taxon>
    </lineage>
</organism>
<dbReference type="Pfam" id="PF15794">
    <property type="entry name" value="CCDC106"/>
    <property type="match status" value="1"/>
</dbReference>
<reference evidence="2" key="3">
    <citation type="submission" date="2025-08" db="UniProtKB">
        <authorList>
            <consortium name="Ensembl"/>
        </authorList>
    </citation>
    <scope>IDENTIFICATION</scope>
</reference>